<dbReference type="EnsemblMetazoa" id="XM_020002082.1">
    <property type="protein sequence ID" value="XP_019857641.1"/>
    <property type="gene ID" value="LOC105314340"/>
</dbReference>
<organism evidence="3 4">
    <name type="scientific">Amphimedon queenslandica</name>
    <name type="common">Sponge</name>
    <dbReference type="NCBI Taxonomy" id="400682"/>
    <lineage>
        <taxon>Eukaryota</taxon>
        <taxon>Metazoa</taxon>
        <taxon>Porifera</taxon>
        <taxon>Demospongiae</taxon>
        <taxon>Heteroscleromorpha</taxon>
        <taxon>Haplosclerida</taxon>
        <taxon>Niphatidae</taxon>
        <taxon>Amphimedon</taxon>
    </lineage>
</organism>
<accession>A0AAN0JLK5</accession>
<dbReference type="Proteomes" id="UP000007879">
    <property type="component" value="Unassembled WGS sequence"/>
</dbReference>
<feature type="coiled-coil region" evidence="1">
    <location>
        <begin position="524"/>
        <end position="650"/>
    </location>
</feature>
<evidence type="ECO:0000313" key="4">
    <source>
        <dbReference type="Proteomes" id="UP000007879"/>
    </source>
</evidence>
<feature type="compositionally biased region" description="Polar residues" evidence="2">
    <location>
        <begin position="201"/>
        <end position="221"/>
    </location>
</feature>
<proteinExistence type="predicted"/>
<evidence type="ECO:0000313" key="3">
    <source>
        <dbReference type="EnsemblMetazoa" id="XP_019857641.1"/>
    </source>
</evidence>
<evidence type="ECO:0000256" key="1">
    <source>
        <dbReference type="SAM" id="Coils"/>
    </source>
</evidence>
<feature type="coiled-coil region" evidence="1">
    <location>
        <begin position="718"/>
        <end position="873"/>
    </location>
</feature>
<dbReference type="KEGG" id="aqu:105314340"/>
<feature type="coiled-coil region" evidence="1">
    <location>
        <begin position="258"/>
        <end position="494"/>
    </location>
</feature>
<dbReference type="AlphaFoldDB" id="A0AAN0JLK5"/>
<dbReference type="Gene3D" id="1.20.5.990">
    <property type="entry name" value="Nemo cc2-lz domain - 1d5 darpin complex"/>
    <property type="match status" value="1"/>
</dbReference>
<protein>
    <submittedName>
        <fullName evidence="3">Uncharacterized protein</fullName>
    </submittedName>
</protein>
<keyword evidence="4" id="KW-1185">Reference proteome</keyword>
<feature type="region of interest" description="Disordered" evidence="2">
    <location>
        <begin position="1"/>
        <end position="253"/>
    </location>
</feature>
<dbReference type="RefSeq" id="XP_019857641.1">
    <property type="nucleotide sequence ID" value="XM_020002082.1"/>
</dbReference>
<sequence>MAERNERKKTKGSKGNEGEEWTDGSKQKGGGGEKDQKRTRLGGAAHYVHKRVKGQPKSTPKKKEGKSDSSKSYYGAPAPPPPNMESKESQQPQRSIWTPTPWEKTPPSDAKSTDSVQQMVSALGTVIPSTEETESDDIVLSTSDGATPPGPTSMKYDDDHNNADKVFRMAEGSASQKEANDKSSSDWDWPTTTWSTDATSRISTSNHSWTDTSKVSLSSSKFKALPDQFKQPTRSSSIAAGGNNRSTKIPQENDKLTIQHLEGKIEFLQKRLEAEEHLDKRTIFKGRIKEFQEKYEKLKAEEVTLQLAEASEDINLERQRVEKLEEQVNENQKELERIKKEKVAKVSELEERVRQYKKRLEEQELATDAARSEVEFLKKEEDRLKKENKELKKESKKTAIQSAQRIEEQEKEFMETERWEIKALTRDIEHSRAELKKQEDDFKSQLKEKEDEILRVSNQRNEQQAKSEACSSEIERLQRNYDADMEKLKVAIKKQHNIESTLRSELKELLNTITKIETDKRLELEELKKKHDEIGKKLDGQEKVVDKQKQDIETLQVTNKKLTEDGINKESEVQDTRDQLQKVEDKLAKNMEEKDEVIASLQQVVEIRSETVSQMKQALDQQMMRANKQLEAKQKQIDELVEKLQVEKAMSAIYKHDFETERNDQQKLHQSFIDLQAHCEYLKQKLTEEERFINAQGKYHELQKHEHYKLIAPMTDEVEKTKGELMKAKEQLSSLTKEKKRLEKRIKELEQGETERVIEIEEEMQALMTQVNAYSREVDKQKGLVAQSQEKHKTEIQELLSTQKQAEELKEKLDGEIKAKEQLAIEIQEKSRQQVQQLQQMIQEKLENEIKLKHQLDNELVRMRQESDSLSADKEEVIYSQRQLVSELAGLRQQLANVSADKEQAIYSQQQLASELAGLRHQFDAVSVNYDQLQTTYHEKRAEVARLEDQGK</sequence>
<feature type="compositionally biased region" description="Polar residues" evidence="2">
    <location>
        <begin position="89"/>
        <end position="98"/>
    </location>
</feature>
<feature type="compositionally biased region" description="Low complexity" evidence="2">
    <location>
        <begin position="186"/>
        <end position="200"/>
    </location>
</feature>
<keyword evidence="1" id="KW-0175">Coiled coil</keyword>
<feature type="compositionally biased region" description="Basic residues" evidence="2">
    <location>
        <begin position="47"/>
        <end position="60"/>
    </location>
</feature>
<dbReference type="GeneID" id="105314340"/>
<name>A0AAN0JLK5_AMPQE</name>
<evidence type="ECO:0000256" key="2">
    <source>
        <dbReference type="SAM" id="MobiDB-lite"/>
    </source>
</evidence>
<feature type="compositionally biased region" description="Basic and acidic residues" evidence="2">
    <location>
        <begin position="23"/>
        <end position="38"/>
    </location>
</feature>
<feature type="compositionally biased region" description="Basic and acidic residues" evidence="2">
    <location>
        <begin position="155"/>
        <end position="168"/>
    </location>
</feature>
<reference evidence="3" key="2">
    <citation type="submission" date="2024-06" db="UniProtKB">
        <authorList>
            <consortium name="EnsemblMetazoa"/>
        </authorList>
    </citation>
    <scope>IDENTIFICATION</scope>
</reference>
<reference evidence="4" key="1">
    <citation type="journal article" date="2010" name="Nature">
        <title>The Amphimedon queenslandica genome and the evolution of animal complexity.</title>
        <authorList>
            <person name="Srivastava M."/>
            <person name="Simakov O."/>
            <person name="Chapman J."/>
            <person name="Fahey B."/>
            <person name="Gauthier M.E."/>
            <person name="Mitros T."/>
            <person name="Richards G.S."/>
            <person name="Conaco C."/>
            <person name="Dacre M."/>
            <person name="Hellsten U."/>
            <person name="Larroux C."/>
            <person name="Putnam N.H."/>
            <person name="Stanke M."/>
            <person name="Adamska M."/>
            <person name="Darling A."/>
            <person name="Degnan S.M."/>
            <person name="Oakley T.H."/>
            <person name="Plachetzki D.C."/>
            <person name="Zhai Y."/>
            <person name="Adamski M."/>
            <person name="Calcino A."/>
            <person name="Cummins S.F."/>
            <person name="Goodstein D.M."/>
            <person name="Harris C."/>
            <person name="Jackson D.J."/>
            <person name="Leys S.P."/>
            <person name="Shu S."/>
            <person name="Woodcroft B.J."/>
            <person name="Vervoort M."/>
            <person name="Kosik K.S."/>
            <person name="Manning G."/>
            <person name="Degnan B.M."/>
            <person name="Rokhsar D.S."/>
        </authorList>
    </citation>
    <scope>NUCLEOTIDE SEQUENCE [LARGE SCALE GENOMIC DNA]</scope>
</reference>
<feature type="compositionally biased region" description="Polar residues" evidence="2">
    <location>
        <begin position="230"/>
        <end position="250"/>
    </location>
</feature>